<feature type="domain" description="Phosphatidic acid phosphatase type 2/haloperoxidase" evidence="2">
    <location>
        <begin position="118"/>
        <end position="231"/>
    </location>
</feature>
<reference evidence="3 4" key="1">
    <citation type="submission" date="2017-03" db="EMBL/GenBank/DDBJ databases">
        <title>Foreign affairs: Plasmid Transfer between Roseobacters and Rhizobia.</title>
        <authorList>
            <person name="Bartling P."/>
            <person name="Bunk B."/>
            <person name="Overmann J."/>
            <person name="Brinkmann H."/>
            <person name="Petersen J."/>
        </authorList>
    </citation>
    <scope>NUCLEOTIDE SEQUENCE [LARGE SCALE GENOMIC DNA]</scope>
    <source>
        <strain evidence="3 4">MACL11</strain>
    </source>
</reference>
<evidence type="ECO:0000313" key="3">
    <source>
        <dbReference type="EMBL" id="AQZ51575.1"/>
    </source>
</evidence>
<protein>
    <submittedName>
        <fullName evidence="3">PAP2 (Acid phosphatase) superfamily protein</fullName>
    </submittedName>
</protein>
<dbReference type="Proteomes" id="UP000191135">
    <property type="component" value="Chromosome"/>
</dbReference>
<accession>A0A1U9Z1J4</accession>
<evidence type="ECO:0000256" key="1">
    <source>
        <dbReference type="SAM" id="Phobius"/>
    </source>
</evidence>
<dbReference type="AlphaFoldDB" id="A0A1U9Z1J4"/>
<dbReference type="KEGG" id="mmed:Mame_02240"/>
<dbReference type="OrthoDB" id="9801622at2"/>
<keyword evidence="1" id="KW-0472">Membrane</keyword>
<dbReference type="InterPro" id="IPR000326">
    <property type="entry name" value="PAP2/HPO"/>
</dbReference>
<dbReference type="InterPro" id="IPR036938">
    <property type="entry name" value="PAP2/HPO_sf"/>
</dbReference>
<gene>
    <name evidence="3" type="ORF">Mame_02240</name>
</gene>
<dbReference type="Gene3D" id="1.20.144.10">
    <property type="entry name" value="Phosphatidic acid phosphatase type 2/haloperoxidase"/>
    <property type="match status" value="1"/>
</dbReference>
<dbReference type="PANTHER" id="PTHR14969:SF13">
    <property type="entry name" value="AT30094P"/>
    <property type="match status" value="1"/>
</dbReference>
<keyword evidence="1" id="KW-0812">Transmembrane</keyword>
<dbReference type="RefSeq" id="WP_018063832.1">
    <property type="nucleotide sequence ID" value="NZ_AQWH01000004.1"/>
</dbReference>
<keyword evidence="1" id="KW-1133">Transmembrane helix</keyword>
<dbReference type="EMBL" id="CP020330">
    <property type="protein sequence ID" value="AQZ51575.1"/>
    <property type="molecule type" value="Genomic_DNA"/>
</dbReference>
<dbReference type="eggNOG" id="COG0671">
    <property type="taxonomic scope" value="Bacteria"/>
</dbReference>
<feature type="transmembrane region" description="Helical" evidence="1">
    <location>
        <begin position="120"/>
        <end position="140"/>
    </location>
</feature>
<feature type="transmembrane region" description="Helical" evidence="1">
    <location>
        <begin position="193"/>
        <end position="212"/>
    </location>
</feature>
<name>A0A1U9Z1J4_9HYPH</name>
<keyword evidence="4" id="KW-1185">Reference proteome</keyword>
<evidence type="ECO:0000259" key="2">
    <source>
        <dbReference type="SMART" id="SM00014"/>
    </source>
</evidence>
<organism evidence="3 4">
    <name type="scientific">Martelella mediterranea DSM 17316</name>
    <dbReference type="NCBI Taxonomy" id="1122214"/>
    <lineage>
        <taxon>Bacteria</taxon>
        <taxon>Pseudomonadati</taxon>
        <taxon>Pseudomonadota</taxon>
        <taxon>Alphaproteobacteria</taxon>
        <taxon>Hyphomicrobiales</taxon>
        <taxon>Aurantimonadaceae</taxon>
        <taxon>Martelella</taxon>
    </lineage>
</organism>
<dbReference type="Pfam" id="PF01569">
    <property type="entry name" value="PAP2"/>
    <property type="match status" value="1"/>
</dbReference>
<feature type="transmembrane region" description="Helical" evidence="1">
    <location>
        <begin position="218"/>
        <end position="237"/>
    </location>
</feature>
<dbReference type="STRING" id="1122214.Mame_02240"/>
<dbReference type="SMART" id="SM00014">
    <property type="entry name" value="acidPPc"/>
    <property type="match status" value="1"/>
</dbReference>
<dbReference type="SUPFAM" id="SSF48317">
    <property type="entry name" value="Acid phosphatase/Vanadium-dependent haloperoxidase"/>
    <property type="match status" value="1"/>
</dbReference>
<evidence type="ECO:0000313" key="4">
    <source>
        <dbReference type="Proteomes" id="UP000191135"/>
    </source>
</evidence>
<proteinExistence type="predicted"/>
<sequence length="263" mass="28991">MNETREDLPKTGIRMPPLFWKRRVAHETFRLSATCWPWFLLPAATLALLCMATLDGPVASARDAMSSRFQDFAARLTDVTTAPWILGASGTVTVLAYVAIACLASPRVKFRAALVLHQGFYLFCSVALASATVNVVKRLIGRARPTLFDTVGDLHFNVGVWAYDYASFPSGHSTTSGAIFAGLALLYPRLGPFFAAFAIFFGFARIAVGAHYPSDVSAGLFYGAWISVLVACFFARYRLLFAVPERGLPVRRTRPRLRDRLRS</sequence>
<dbReference type="PANTHER" id="PTHR14969">
    <property type="entry name" value="SPHINGOSINE-1-PHOSPHATE PHOSPHOHYDROLASE"/>
    <property type="match status" value="1"/>
</dbReference>
<feature type="transmembrane region" description="Helical" evidence="1">
    <location>
        <begin position="84"/>
        <end position="108"/>
    </location>
</feature>